<reference evidence="2" key="1">
    <citation type="submission" date="2021-08" db="EMBL/GenBank/DDBJ databases">
        <title>DNA methylation of m4C regulates biosynthesis of daptomycin in Streptomyces roseosporus L30.</title>
        <authorList>
            <person name="Fang J.-L."/>
        </authorList>
    </citation>
    <scope>NUCLEOTIDE SEQUENCE</scope>
    <source>
        <strain evidence="2">L30</strain>
    </source>
</reference>
<name>A0ABY4UZQ1_STRFL</name>
<evidence type="ECO:0008006" key="4">
    <source>
        <dbReference type="Google" id="ProtNLM"/>
    </source>
</evidence>
<dbReference type="EMBL" id="CP098609">
    <property type="protein sequence ID" value="USC49795.1"/>
    <property type="molecule type" value="Genomic_DNA"/>
</dbReference>
<feature type="transmembrane region" description="Helical" evidence="1">
    <location>
        <begin position="6"/>
        <end position="27"/>
    </location>
</feature>
<feature type="transmembrane region" description="Helical" evidence="1">
    <location>
        <begin position="36"/>
        <end position="55"/>
    </location>
</feature>
<evidence type="ECO:0000256" key="1">
    <source>
        <dbReference type="SAM" id="Phobius"/>
    </source>
</evidence>
<keyword evidence="3" id="KW-1185">Reference proteome</keyword>
<dbReference type="Proteomes" id="UP001056079">
    <property type="component" value="Chromosome"/>
</dbReference>
<gene>
    <name evidence="2" type="ORF">K7395_25250</name>
</gene>
<dbReference type="RefSeq" id="WP_010070692.1">
    <property type="nucleotide sequence ID" value="NZ_CP098609.1"/>
</dbReference>
<keyword evidence="1" id="KW-0812">Transmembrane</keyword>
<keyword evidence="1" id="KW-1133">Transmembrane helix</keyword>
<sequence>MNYIFLLLAVLAVLAVFVTPSALVWLLGRRAGFPHWMLLAFLLVGWLTVFAGWALSQRAQPFLFPDTSPCFGASTAPVSQYFPPDSFCRHADGELRTVNGPDAKFAFWAAATTTVALAGAAVVWRRRRV</sequence>
<proteinExistence type="predicted"/>
<evidence type="ECO:0000313" key="2">
    <source>
        <dbReference type="EMBL" id="USC49795.1"/>
    </source>
</evidence>
<evidence type="ECO:0000313" key="3">
    <source>
        <dbReference type="Proteomes" id="UP001056079"/>
    </source>
</evidence>
<protein>
    <recommendedName>
        <fullName evidence="4">Integral membrane protein</fullName>
    </recommendedName>
</protein>
<accession>A0ABY4UZQ1</accession>
<feature type="transmembrane region" description="Helical" evidence="1">
    <location>
        <begin position="105"/>
        <end position="124"/>
    </location>
</feature>
<keyword evidence="1" id="KW-0472">Membrane</keyword>
<organism evidence="2 3">
    <name type="scientific">Streptomyces filamentosus</name>
    <name type="common">Streptomyces roseosporus</name>
    <dbReference type="NCBI Taxonomy" id="67294"/>
    <lineage>
        <taxon>Bacteria</taxon>
        <taxon>Bacillati</taxon>
        <taxon>Actinomycetota</taxon>
        <taxon>Actinomycetes</taxon>
        <taxon>Kitasatosporales</taxon>
        <taxon>Streptomycetaceae</taxon>
        <taxon>Streptomyces</taxon>
    </lineage>
</organism>